<gene>
    <name evidence="2" type="ORF">CDO51_08930</name>
</gene>
<protein>
    <submittedName>
        <fullName evidence="2">Uncharacterized protein</fullName>
    </submittedName>
</protein>
<dbReference type="EMBL" id="NIQC01000019">
    <property type="protein sequence ID" value="OWZ83411.1"/>
    <property type="molecule type" value="Genomic_DNA"/>
</dbReference>
<sequence length="146" mass="16442">MINDIFTLGALAGVIANIPVNLFDFFLYHFGINKIYIWHISTSVFVEKKDIKTGIGLFIGFINDYSVAGVKGVITAFLLHFTGSEFYLLKGITVGLFFWLIIFGCLLRLKIAHLDPVEPITNLSHLTWHILFGALTSWLIVYLGDM</sequence>
<dbReference type="OrthoDB" id="2111949at2"/>
<proteinExistence type="predicted"/>
<reference evidence="2 3" key="1">
    <citation type="submission" date="2017-06" db="EMBL/GenBank/DDBJ databases">
        <title>Draft Genome Sequence of Natranaerobius trueperi halophilic, alkalithermophilic bacteria from soda lakes.</title>
        <authorList>
            <person name="Zhao B."/>
        </authorList>
    </citation>
    <scope>NUCLEOTIDE SEQUENCE [LARGE SCALE GENOMIC DNA]</scope>
    <source>
        <strain evidence="2 3">DSM 18760</strain>
    </source>
</reference>
<keyword evidence="1" id="KW-1133">Transmembrane helix</keyword>
<evidence type="ECO:0000313" key="2">
    <source>
        <dbReference type="EMBL" id="OWZ83411.1"/>
    </source>
</evidence>
<comment type="caution">
    <text evidence="2">The sequence shown here is derived from an EMBL/GenBank/DDBJ whole genome shotgun (WGS) entry which is preliminary data.</text>
</comment>
<keyword evidence="1" id="KW-0812">Transmembrane</keyword>
<evidence type="ECO:0000256" key="1">
    <source>
        <dbReference type="SAM" id="Phobius"/>
    </source>
</evidence>
<feature type="transmembrane region" description="Helical" evidence="1">
    <location>
        <begin position="58"/>
        <end position="81"/>
    </location>
</feature>
<feature type="transmembrane region" description="Helical" evidence="1">
    <location>
        <begin position="126"/>
        <end position="144"/>
    </location>
</feature>
<keyword evidence="3" id="KW-1185">Reference proteome</keyword>
<dbReference type="AlphaFoldDB" id="A0A226BWX2"/>
<dbReference type="RefSeq" id="WP_089023931.1">
    <property type="nucleotide sequence ID" value="NZ_NIQC01000019.1"/>
</dbReference>
<evidence type="ECO:0000313" key="3">
    <source>
        <dbReference type="Proteomes" id="UP000214588"/>
    </source>
</evidence>
<keyword evidence="1" id="KW-0472">Membrane</keyword>
<feature type="transmembrane region" description="Helical" evidence="1">
    <location>
        <begin position="87"/>
        <end position="106"/>
    </location>
</feature>
<accession>A0A226BWX2</accession>
<organism evidence="2 3">
    <name type="scientific">Natranaerobius trueperi</name>
    <dbReference type="NCBI Taxonomy" id="759412"/>
    <lineage>
        <taxon>Bacteria</taxon>
        <taxon>Bacillati</taxon>
        <taxon>Bacillota</taxon>
        <taxon>Clostridia</taxon>
        <taxon>Natranaerobiales</taxon>
        <taxon>Natranaerobiaceae</taxon>
        <taxon>Natranaerobius</taxon>
    </lineage>
</organism>
<dbReference type="Proteomes" id="UP000214588">
    <property type="component" value="Unassembled WGS sequence"/>
</dbReference>
<name>A0A226BWX2_9FIRM</name>